<evidence type="ECO:0000313" key="1">
    <source>
        <dbReference type="EMBL" id="GJT04273.1"/>
    </source>
</evidence>
<reference evidence="1" key="2">
    <citation type="submission" date="2022-01" db="EMBL/GenBank/DDBJ databases">
        <authorList>
            <person name="Yamashiro T."/>
            <person name="Shiraishi A."/>
            <person name="Satake H."/>
            <person name="Nakayama K."/>
        </authorList>
    </citation>
    <scope>NUCLEOTIDE SEQUENCE</scope>
</reference>
<proteinExistence type="predicted"/>
<dbReference type="EMBL" id="BQNB010012497">
    <property type="protein sequence ID" value="GJT04273.1"/>
    <property type="molecule type" value="Genomic_DNA"/>
</dbReference>
<protein>
    <submittedName>
        <fullName evidence="1">Uncharacterized protein</fullName>
    </submittedName>
</protein>
<reference evidence="1" key="1">
    <citation type="journal article" date="2022" name="Int. J. Mol. Sci.">
        <title>Draft Genome of Tanacetum Coccineum: Genomic Comparison of Closely Related Tanacetum-Family Plants.</title>
        <authorList>
            <person name="Yamashiro T."/>
            <person name="Shiraishi A."/>
            <person name="Nakayama K."/>
            <person name="Satake H."/>
        </authorList>
    </citation>
    <scope>NUCLEOTIDE SEQUENCE</scope>
</reference>
<accession>A0ABQ5ASQ9</accession>
<comment type="caution">
    <text evidence="1">The sequence shown here is derived from an EMBL/GenBank/DDBJ whole genome shotgun (WGS) entry which is preliminary data.</text>
</comment>
<gene>
    <name evidence="1" type="ORF">Tco_0838735</name>
</gene>
<organism evidence="1 2">
    <name type="scientific">Tanacetum coccineum</name>
    <dbReference type="NCBI Taxonomy" id="301880"/>
    <lineage>
        <taxon>Eukaryota</taxon>
        <taxon>Viridiplantae</taxon>
        <taxon>Streptophyta</taxon>
        <taxon>Embryophyta</taxon>
        <taxon>Tracheophyta</taxon>
        <taxon>Spermatophyta</taxon>
        <taxon>Magnoliopsida</taxon>
        <taxon>eudicotyledons</taxon>
        <taxon>Gunneridae</taxon>
        <taxon>Pentapetalae</taxon>
        <taxon>asterids</taxon>
        <taxon>campanulids</taxon>
        <taxon>Asterales</taxon>
        <taxon>Asteraceae</taxon>
        <taxon>Asteroideae</taxon>
        <taxon>Anthemideae</taxon>
        <taxon>Anthemidinae</taxon>
        <taxon>Tanacetum</taxon>
    </lineage>
</organism>
<evidence type="ECO:0000313" key="2">
    <source>
        <dbReference type="Proteomes" id="UP001151760"/>
    </source>
</evidence>
<name>A0ABQ5ASQ9_9ASTR</name>
<keyword evidence="2" id="KW-1185">Reference proteome</keyword>
<sequence length="181" mass="20820">MEQLIKEIGMAVVLAVTKSRGMKVAGAVDSYLVGEDIRKVNEIRPGLWISKNPECLLRGIPYYTKIQSIENLCEEQWYERTHREDSHRHGKQSPNDSENEYPQRTVSKNFESYCESHNLTIRIAFIDFLDSKVRLKESIFQRMRLHEISFLDCGNVNSRHIKESKLACNDLPPGCGLASFS</sequence>
<dbReference type="Proteomes" id="UP001151760">
    <property type="component" value="Unassembled WGS sequence"/>
</dbReference>